<feature type="domain" description="HNH nuclease" evidence="2">
    <location>
        <begin position="274"/>
        <end position="331"/>
    </location>
</feature>
<reference evidence="3" key="1">
    <citation type="submission" date="2022-02" db="EMBL/GenBank/DDBJ databases">
        <title>Corynebacterium sp. from urogenital microbiome.</title>
        <authorList>
            <person name="Cappelli E.A."/>
            <person name="Ribeiro T.G."/>
            <person name="Peixe L."/>
        </authorList>
    </citation>
    <scope>NUCLEOTIDE SEQUENCE</scope>
    <source>
        <strain evidence="3">C9Ua_112</strain>
    </source>
</reference>
<proteinExistence type="predicted"/>
<evidence type="ECO:0000256" key="1">
    <source>
        <dbReference type="SAM" id="MobiDB-lite"/>
    </source>
</evidence>
<evidence type="ECO:0000259" key="2">
    <source>
        <dbReference type="SMART" id="SM00507"/>
    </source>
</evidence>
<dbReference type="GeneID" id="301812305"/>
<accession>A0A9X3M5K7</accession>
<sequence>MFEHSTTTPCWRITDPNDPLSAAACEVNRGHVNLAVACTPEMDECVIDVSTRLAVRLGLTEYRALTLVEIGHMFRRFPTILELARTGAYSLDLLRCMAECLSPVKMDVPEIFEEKIFQAISPTVPNQAMLARATIRSRIEQVIRKHDPQALPEESKDTDTGSSARLDIDDRPDTTTVFFLTLPKLEGLELQRTLNNVVKNSSCSRAEALMRLVRRQTTADITLNLYQSTDQPDAPIWAAGGWVSSKATQRWKDRVTHVQFPGAASNEGYSPTPLVRASVEGRDGTCRFPGCSVPAHKCQLDHVQRYNHENPQAGGPTATSNLHCLCAKHHNAKTTGSWDVTIHPDGNETWTSHGDGHTVMTAPNGPLGRETFAQRAENRRRAA</sequence>
<comment type="caution">
    <text evidence="3">The sequence shown here is derived from an EMBL/GenBank/DDBJ whole genome shotgun (WGS) entry which is preliminary data.</text>
</comment>
<dbReference type="Gene3D" id="1.10.30.50">
    <property type="match status" value="1"/>
</dbReference>
<keyword evidence="3" id="KW-0540">Nuclease</keyword>
<feature type="region of interest" description="Disordered" evidence="1">
    <location>
        <begin position="348"/>
        <end position="369"/>
    </location>
</feature>
<organism evidence="3 4">
    <name type="scientific">Corynebacterium macclintockiae</name>
    <dbReference type="NCBI Taxonomy" id="2913501"/>
    <lineage>
        <taxon>Bacteria</taxon>
        <taxon>Bacillati</taxon>
        <taxon>Actinomycetota</taxon>
        <taxon>Actinomycetes</taxon>
        <taxon>Mycobacteriales</taxon>
        <taxon>Corynebacteriaceae</taxon>
        <taxon>Corynebacterium</taxon>
    </lineage>
</organism>
<dbReference type="SMART" id="SM00507">
    <property type="entry name" value="HNHc"/>
    <property type="match status" value="1"/>
</dbReference>
<gene>
    <name evidence="3" type="ORF">L8U58_02030</name>
</gene>
<dbReference type="AlphaFoldDB" id="A0A9X3M5K7"/>
<keyword evidence="4" id="KW-1185">Reference proteome</keyword>
<dbReference type="RefSeq" id="WP_070551545.1">
    <property type="nucleotide sequence ID" value="NZ_JAKMUV010000002.1"/>
</dbReference>
<dbReference type="Proteomes" id="UP001146505">
    <property type="component" value="Unassembled WGS sequence"/>
</dbReference>
<dbReference type="CDD" id="cd00085">
    <property type="entry name" value="HNHc"/>
    <property type="match status" value="1"/>
</dbReference>
<keyword evidence="3" id="KW-0255">Endonuclease</keyword>
<dbReference type="EMBL" id="JAKMUV010000002">
    <property type="protein sequence ID" value="MCZ9304322.1"/>
    <property type="molecule type" value="Genomic_DNA"/>
</dbReference>
<feature type="region of interest" description="Disordered" evidence="1">
    <location>
        <begin position="146"/>
        <end position="167"/>
    </location>
</feature>
<dbReference type="GO" id="GO:0004519">
    <property type="term" value="F:endonuclease activity"/>
    <property type="evidence" value="ECO:0007669"/>
    <property type="project" value="UniProtKB-KW"/>
</dbReference>
<feature type="compositionally biased region" description="Basic and acidic residues" evidence="1">
    <location>
        <begin position="146"/>
        <end position="159"/>
    </location>
</feature>
<protein>
    <submittedName>
        <fullName evidence="3">HNH endonuclease</fullName>
    </submittedName>
</protein>
<keyword evidence="3" id="KW-0378">Hydrolase</keyword>
<name>A0A9X3M5K7_9CORY</name>
<evidence type="ECO:0000313" key="4">
    <source>
        <dbReference type="Proteomes" id="UP001146505"/>
    </source>
</evidence>
<dbReference type="InterPro" id="IPR003615">
    <property type="entry name" value="HNH_nuc"/>
</dbReference>
<evidence type="ECO:0000313" key="3">
    <source>
        <dbReference type="EMBL" id="MCZ9304322.1"/>
    </source>
</evidence>